<feature type="domain" description="HTH cro/C1-type" evidence="3">
    <location>
        <begin position="10"/>
        <end position="65"/>
    </location>
</feature>
<dbReference type="Pfam" id="PF01381">
    <property type="entry name" value="HTH_3"/>
    <property type="match status" value="1"/>
</dbReference>
<evidence type="ECO:0000259" key="3">
    <source>
        <dbReference type="PROSITE" id="PS50943"/>
    </source>
</evidence>
<feature type="compositionally biased region" description="Polar residues" evidence="2">
    <location>
        <begin position="80"/>
        <end position="95"/>
    </location>
</feature>
<dbReference type="RefSeq" id="WP_157566994.1">
    <property type="nucleotide sequence ID" value="NZ_WQKZ01000003.1"/>
</dbReference>
<proteinExistence type="predicted"/>
<dbReference type="Gene3D" id="1.10.260.40">
    <property type="entry name" value="lambda repressor-like DNA-binding domains"/>
    <property type="match status" value="1"/>
</dbReference>
<feature type="region of interest" description="Disordered" evidence="2">
    <location>
        <begin position="76"/>
        <end position="105"/>
    </location>
</feature>
<reference evidence="4 5" key="1">
    <citation type="submission" date="2019-12" db="EMBL/GenBank/DDBJ databases">
        <title>Hymenobacter sp. HMF4947 Genome sequencing and assembly.</title>
        <authorList>
            <person name="Kang H."/>
            <person name="Cha I."/>
            <person name="Kim H."/>
            <person name="Joh K."/>
        </authorList>
    </citation>
    <scope>NUCLEOTIDE SEQUENCE [LARGE SCALE GENOMIC DNA]</scope>
    <source>
        <strain evidence="4 5">HMF4947</strain>
    </source>
</reference>
<evidence type="ECO:0000313" key="5">
    <source>
        <dbReference type="Proteomes" id="UP000441336"/>
    </source>
</evidence>
<dbReference type="GO" id="GO:0003677">
    <property type="term" value="F:DNA binding"/>
    <property type="evidence" value="ECO:0007669"/>
    <property type="project" value="InterPro"/>
</dbReference>
<dbReference type="EMBL" id="WQKZ01000003">
    <property type="protein sequence ID" value="MVN77716.1"/>
    <property type="molecule type" value="Genomic_DNA"/>
</dbReference>
<evidence type="ECO:0000256" key="1">
    <source>
        <dbReference type="SAM" id="Coils"/>
    </source>
</evidence>
<dbReference type="SUPFAM" id="SSF47413">
    <property type="entry name" value="lambda repressor-like DNA-binding domains"/>
    <property type="match status" value="1"/>
</dbReference>
<evidence type="ECO:0000313" key="4">
    <source>
        <dbReference type="EMBL" id="MVN77716.1"/>
    </source>
</evidence>
<keyword evidence="1" id="KW-0175">Coiled coil</keyword>
<keyword evidence="5" id="KW-1185">Reference proteome</keyword>
<protein>
    <submittedName>
        <fullName evidence="4">Helix-turn-helix domain-containing protein</fullName>
    </submittedName>
</protein>
<gene>
    <name evidence="4" type="ORF">GO988_15390</name>
</gene>
<dbReference type="AlphaFoldDB" id="A0A7K1TH15"/>
<dbReference type="InterPro" id="IPR010982">
    <property type="entry name" value="Lambda_DNA-bd_dom_sf"/>
</dbReference>
<feature type="coiled-coil region" evidence="1">
    <location>
        <begin position="108"/>
        <end position="142"/>
    </location>
</feature>
<dbReference type="CDD" id="cd00093">
    <property type="entry name" value="HTH_XRE"/>
    <property type="match status" value="1"/>
</dbReference>
<name>A0A7K1TH15_9BACT</name>
<dbReference type="InterPro" id="IPR001387">
    <property type="entry name" value="Cro/C1-type_HTH"/>
</dbReference>
<organism evidence="4 5">
    <name type="scientific">Hymenobacter ginkgonis</name>
    <dbReference type="NCBI Taxonomy" id="2682976"/>
    <lineage>
        <taxon>Bacteria</taxon>
        <taxon>Pseudomonadati</taxon>
        <taxon>Bacteroidota</taxon>
        <taxon>Cytophagia</taxon>
        <taxon>Cytophagales</taxon>
        <taxon>Hymenobacteraceae</taxon>
        <taxon>Hymenobacter</taxon>
    </lineage>
</organism>
<dbReference type="PROSITE" id="PS50943">
    <property type="entry name" value="HTH_CROC1"/>
    <property type="match status" value="1"/>
</dbReference>
<dbReference type="Proteomes" id="UP000441336">
    <property type="component" value="Unassembled WGS sequence"/>
</dbReference>
<sequence length="162" mass="18067">MSETTINQRLNFLLKELGMKAGSFARALELSETTVRNYIDRTAKPSSEVLEKISNTFRQVNLVWLITGREEPFISDDEGSVTQTNISGDRNNVASGKNGKAIQKNDGLSDCEKERDILKAQLDKTQQQVEHLQAQLATKDALIASKEETIDLLKAAFNRPNT</sequence>
<accession>A0A7K1TH15</accession>
<comment type="caution">
    <text evidence="4">The sequence shown here is derived from an EMBL/GenBank/DDBJ whole genome shotgun (WGS) entry which is preliminary data.</text>
</comment>
<evidence type="ECO:0000256" key="2">
    <source>
        <dbReference type="SAM" id="MobiDB-lite"/>
    </source>
</evidence>